<proteinExistence type="predicted"/>
<dbReference type="OrthoDB" id="270763at2759"/>
<evidence type="ECO:0000313" key="1">
    <source>
        <dbReference type="EMBL" id="KZP33672.1"/>
    </source>
</evidence>
<dbReference type="EMBL" id="KV417482">
    <property type="protein sequence ID" value="KZP33672.1"/>
    <property type="molecule type" value="Genomic_DNA"/>
</dbReference>
<dbReference type="InterPro" id="IPR032675">
    <property type="entry name" value="LRR_dom_sf"/>
</dbReference>
<name>A0A166WE97_9AGAM</name>
<reference evidence="1" key="1">
    <citation type="journal article" date="2016" name="Mol. Biol. Evol.">
        <title>Comparative Genomics of Early-Diverging Mushroom-Forming Fungi Provides Insights into the Origins of Lignocellulose Decay Capabilities.</title>
        <authorList>
            <person name="Nagy L.G."/>
            <person name="Riley R."/>
            <person name="Tritt A."/>
            <person name="Adam C."/>
            <person name="Daum C."/>
            <person name="Floudas D."/>
            <person name="Sun H."/>
            <person name="Yadav J.S."/>
            <person name="Pangilinan J."/>
            <person name="Larsson K.H."/>
            <person name="Matsuura K."/>
            <person name="Barry K."/>
            <person name="Labutti K."/>
            <person name="Kuo R."/>
            <person name="Ohm R.A."/>
            <person name="Bhattacharya S.S."/>
            <person name="Shirouzu T."/>
            <person name="Yoshinaga Y."/>
            <person name="Martin F.M."/>
            <person name="Grigoriev I.V."/>
            <person name="Hibbett D.S."/>
        </authorList>
    </citation>
    <scope>NUCLEOTIDE SEQUENCE [LARGE SCALE GENOMIC DNA]</scope>
    <source>
        <strain evidence="1">CBS 109695</strain>
    </source>
</reference>
<dbReference type="SUPFAM" id="SSF52047">
    <property type="entry name" value="RNI-like"/>
    <property type="match status" value="1"/>
</dbReference>
<evidence type="ECO:0008006" key="2">
    <source>
        <dbReference type="Google" id="ProtNLM"/>
    </source>
</evidence>
<sequence>MANLPNELCLQIIAHNYYLPSGGVDYYTISAFALVHSSWLDPCRRLLFHSIRFDKGHCLLQIADSQHLASCVRRLSVPIQLDPKNGRGLDPARFALVLSRCTGLYELTIQSSGFHQWEQEGLSELRMMTDSLRIRALRMPSFGVQSPIIYQLTSIWPEIQFLTIGAEIGAAPPAGLEKPQLKLKELVLGRISPEYLQWFLPSPEQSATPALKLLELRDAMGESLLNVTAPHCPHIRSLRIMHFNRAAAALLHMCTHLEELVLYHVPIIFPLENLPSTIEHFSIRNPANTAIDIQSAIVAPIEALPSLRVVTIDEQLQQHPGLAALQNVCDTKGVEMRVHTASWFIPEDPIIPRHFPRCRSVSNLHLMN</sequence>
<dbReference type="Gene3D" id="3.80.10.10">
    <property type="entry name" value="Ribonuclease Inhibitor"/>
    <property type="match status" value="1"/>
</dbReference>
<gene>
    <name evidence="1" type="ORF">FIBSPDRAFT_811063</name>
</gene>
<organism evidence="1">
    <name type="scientific">Athelia psychrophila</name>
    <dbReference type="NCBI Taxonomy" id="1759441"/>
    <lineage>
        <taxon>Eukaryota</taxon>
        <taxon>Fungi</taxon>
        <taxon>Dikarya</taxon>
        <taxon>Basidiomycota</taxon>
        <taxon>Agaricomycotina</taxon>
        <taxon>Agaricomycetes</taxon>
        <taxon>Agaricomycetidae</taxon>
        <taxon>Atheliales</taxon>
        <taxon>Atheliaceae</taxon>
        <taxon>Athelia</taxon>
    </lineage>
</organism>
<dbReference type="STRING" id="436010.A0A166WE97"/>
<dbReference type="AlphaFoldDB" id="A0A166WE97"/>
<accession>A0A166WE97</accession>
<protein>
    <recommendedName>
        <fullName evidence="2">F-box domain-containing protein</fullName>
    </recommendedName>
</protein>